<name>A0ABT3P951_9ALTE</name>
<keyword evidence="2" id="KW-1185">Reference proteome</keyword>
<reference evidence="1" key="1">
    <citation type="submission" date="2022-11" db="EMBL/GenBank/DDBJ databases">
        <title>Alteromonas sp. nov., isolated from sea water of the Qingdao.</title>
        <authorList>
            <person name="Wang Q."/>
        </authorList>
    </citation>
    <scope>NUCLEOTIDE SEQUENCE</scope>
    <source>
        <strain evidence="1">ASW11-7</strain>
    </source>
</reference>
<evidence type="ECO:0000313" key="2">
    <source>
        <dbReference type="Proteomes" id="UP001142810"/>
    </source>
</evidence>
<gene>
    <name evidence="1" type="ORF">OPS25_12145</name>
</gene>
<accession>A0ABT3P951</accession>
<dbReference type="InterPro" id="IPR007338">
    <property type="entry name" value="DUF416"/>
</dbReference>
<sequence>MMTNKLNTFARVRELEGWKAVAFSAALLERMVPNYELFCSANEIEERDLLRKCLDLVWESLLSPKSKINFSLQLEKVEAATPDIADHDSFGVYPAIDAAIGVAACLNLILKQDLQGAVVISKLSQGSVENYLLAMGEARDETVRAHPLMEFEIEVQGQLLAYLSAATHQKDACRHVKQLALEEGISNLGIVIDDEAADS</sequence>
<organism evidence="1 2">
    <name type="scientific">Alteromonas aquimaris</name>
    <dbReference type="NCBI Taxonomy" id="2998417"/>
    <lineage>
        <taxon>Bacteria</taxon>
        <taxon>Pseudomonadati</taxon>
        <taxon>Pseudomonadota</taxon>
        <taxon>Gammaproteobacteria</taxon>
        <taxon>Alteromonadales</taxon>
        <taxon>Alteromonadaceae</taxon>
        <taxon>Alteromonas/Salinimonas group</taxon>
        <taxon>Alteromonas</taxon>
    </lineage>
</organism>
<comment type="caution">
    <text evidence="1">The sequence shown here is derived from an EMBL/GenBank/DDBJ whole genome shotgun (WGS) entry which is preliminary data.</text>
</comment>
<dbReference type="RefSeq" id="WP_265618425.1">
    <property type="nucleotide sequence ID" value="NZ_JAPFRD010000011.1"/>
</dbReference>
<dbReference type="Pfam" id="PF04222">
    <property type="entry name" value="DUF416"/>
    <property type="match status" value="1"/>
</dbReference>
<dbReference type="Gene3D" id="1.20.1590.10">
    <property type="entry name" value="YP_001051499.1 domain like"/>
    <property type="match status" value="1"/>
</dbReference>
<proteinExistence type="predicted"/>
<dbReference type="InterPro" id="IPR023381">
    <property type="entry name" value="YP001051499.1-like_dom_sf"/>
</dbReference>
<dbReference type="EMBL" id="JAPFRD010000011">
    <property type="protein sequence ID" value="MCW8109250.1"/>
    <property type="molecule type" value="Genomic_DNA"/>
</dbReference>
<protein>
    <submittedName>
        <fullName evidence="1">YjaG family protein</fullName>
    </submittedName>
</protein>
<evidence type="ECO:0000313" key="1">
    <source>
        <dbReference type="EMBL" id="MCW8109250.1"/>
    </source>
</evidence>
<dbReference type="Proteomes" id="UP001142810">
    <property type="component" value="Unassembled WGS sequence"/>
</dbReference>